<dbReference type="RefSeq" id="WP_343920697.1">
    <property type="nucleotide sequence ID" value="NZ_BAAAJT010000002.1"/>
</dbReference>
<feature type="signal peptide" evidence="1">
    <location>
        <begin position="1"/>
        <end position="19"/>
    </location>
</feature>
<comment type="caution">
    <text evidence="3">The sequence shown here is derived from an EMBL/GenBank/DDBJ whole genome shotgun (WGS) entry which is preliminary data.</text>
</comment>
<dbReference type="EMBL" id="JBHUGD010000003">
    <property type="protein sequence ID" value="MFD1948542.1"/>
    <property type="molecule type" value="Genomic_DNA"/>
</dbReference>
<reference evidence="4" key="1">
    <citation type="journal article" date="2019" name="Int. J. Syst. Evol. Microbiol.">
        <title>The Global Catalogue of Microorganisms (GCM) 10K type strain sequencing project: providing services to taxonomists for standard genome sequencing and annotation.</title>
        <authorList>
            <consortium name="The Broad Institute Genomics Platform"/>
            <consortium name="The Broad Institute Genome Sequencing Center for Infectious Disease"/>
            <person name="Wu L."/>
            <person name="Ma J."/>
        </authorList>
    </citation>
    <scope>NUCLEOTIDE SEQUENCE [LARGE SCALE GENOMIC DNA]</scope>
    <source>
        <strain evidence="4">CGMCC 1.12477</strain>
    </source>
</reference>
<protein>
    <submittedName>
        <fullName evidence="3">Septum formation family protein</fullName>
    </submittedName>
</protein>
<evidence type="ECO:0000259" key="2">
    <source>
        <dbReference type="Pfam" id="PF13845"/>
    </source>
</evidence>
<dbReference type="Proteomes" id="UP001597351">
    <property type="component" value="Unassembled WGS sequence"/>
</dbReference>
<gene>
    <name evidence="3" type="ORF">ACFSDE_17190</name>
</gene>
<feature type="chain" id="PRO_5045064618" evidence="1">
    <location>
        <begin position="20"/>
        <end position="266"/>
    </location>
</feature>
<evidence type="ECO:0000313" key="3">
    <source>
        <dbReference type="EMBL" id="MFD1948542.1"/>
    </source>
</evidence>
<keyword evidence="1" id="KW-0732">Signal</keyword>
<dbReference type="PROSITE" id="PS51257">
    <property type="entry name" value="PROKAR_LIPOPROTEIN"/>
    <property type="match status" value="1"/>
</dbReference>
<dbReference type="InterPro" id="IPR026004">
    <property type="entry name" value="Septum_form"/>
</dbReference>
<dbReference type="Pfam" id="PF13845">
    <property type="entry name" value="Septum_form"/>
    <property type="match status" value="1"/>
</dbReference>
<accession>A0ABW4TPG8</accession>
<keyword evidence="4" id="KW-1185">Reference proteome</keyword>
<organism evidence="3 4">
    <name type="scientific">Nocardioides aestuarii</name>
    <dbReference type="NCBI Taxonomy" id="252231"/>
    <lineage>
        <taxon>Bacteria</taxon>
        <taxon>Bacillati</taxon>
        <taxon>Actinomycetota</taxon>
        <taxon>Actinomycetes</taxon>
        <taxon>Propionibacteriales</taxon>
        <taxon>Nocardioidaceae</taxon>
        <taxon>Nocardioides</taxon>
    </lineage>
</organism>
<evidence type="ECO:0000256" key="1">
    <source>
        <dbReference type="SAM" id="SignalP"/>
    </source>
</evidence>
<feature type="domain" description="Septum formation-related" evidence="2">
    <location>
        <begin position="55"/>
        <end position="260"/>
    </location>
</feature>
<evidence type="ECO:0000313" key="4">
    <source>
        <dbReference type="Proteomes" id="UP001597351"/>
    </source>
</evidence>
<proteinExistence type="predicted"/>
<sequence length="266" mass="29276">MRRLVVPTALLLASTAALSGCGEEPQGSDTDPSQVDSVTAPELGACRVLGPADVTQPSNATRTVDCADPHTAQTFEVGEFPDDLARAEVGDPALGEHAYRECTLSFGEFIGGDESLVMRSVVSWAWFRPSEKAWNEGARWFRCDIVGGSDRSAEFVDLPEDAAEMLDGRVKDHWLVCAEGPTVASNRVPCTEPHAWRAVSTIKVGEPEDDYPGDRLVEVRTRDFCDQSVGALLDYPVSYDFAYTWFHEAEWEVGNRRSVCWAKTER</sequence>
<name>A0ABW4TPG8_9ACTN</name>